<accession>I4Y956</accession>
<dbReference type="OrthoDB" id="2014058at2759"/>
<proteinExistence type="predicted"/>
<reference evidence="2 3" key="1">
    <citation type="journal article" date="2012" name="Fungal Genet. Biol.">
        <title>The genome of the xerotolerant mold Wallemia sebi reveals adaptations to osmotic stress and suggests cryptic sexual reproduction.</title>
        <authorList>
            <person name="Padamsee M."/>
            <person name="Kumar T.K.A."/>
            <person name="Riley R."/>
            <person name="Binder M."/>
            <person name="Boyd A."/>
            <person name="Calvo A.M."/>
            <person name="Furukawa K."/>
            <person name="Hesse C."/>
            <person name="Hohmann S."/>
            <person name="James T.Y."/>
            <person name="LaButti K."/>
            <person name="Lapidus A."/>
            <person name="Lindquist E."/>
            <person name="Lucas S."/>
            <person name="Miller K."/>
            <person name="Shantappa S."/>
            <person name="Grigoriev I.V."/>
            <person name="Hibbett D.S."/>
            <person name="McLaughlin D.J."/>
            <person name="Spatafora J.W."/>
            <person name="Aime M.C."/>
        </authorList>
    </citation>
    <scope>NUCLEOTIDE SEQUENCE [LARGE SCALE GENOMIC DNA]</scope>
    <source>
        <strain evidence="3">ATCC MYA-4683 / CBS 633.66</strain>
    </source>
</reference>
<protein>
    <submittedName>
        <fullName evidence="2">Uncharacterized protein</fullName>
    </submittedName>
</protein>
<evidence type="ECO:0000256" key="1">
    <source>
        <dbReference type="SAM" id="MobiDB-lite"/>
    </source>
</evidence>
<dbReference type="KEGG" id="wse:WALSEDRAFT_39936"/>
<evidence type="ECO:0000313" key="3">
    <source>
        <dbReference type="Proteomes" id="UP000005242"/>
    </source>
</evidence>
<dbReference type="RefSeq" id="XP_006959524.1">
    <property type="nucleotide sequence ID" value="XM_006959462.1"/>
</dbReference>
<dbReference type="PANTHER" id="PTHR12840:SF1">
    <property type="entry name" value="NADH DEHYDROGENASE [UBIQUINONE] 1 BETA SUBCOMPLEX SUBUNIT 8, MITOCHONDRIAL"/>
    <property type="match status" value="1"/>
</dbReference>
<dbReference type="STRING" id="671144.I4Y956"/>
<dbReference type="PANTHER" id="PTHR12840">
    <property type="entry name" value="NADH-UBIQUINONE OXIDOREDUCTASE ASHI SUBUNIT"/>
    <property type="match status" value="1"/>
</dbReference>
<dbReference type="Pfam" id="PF05821">
    <property type="entry name" value="NDUF_B8"/>
    <property type="match status" value="1"/>
</dbReference>
<dbReference type="Proteomes" id="UP000005242">
    <property type="component" value="Unassembled WGS sequence"/>
</dbReference>
<organism evidence="2 3">
    <name type="scientific">Wallemia mellicola (strain ATCC MYA-4683 / CBS 633.66)</name>
    <name type="common">Wallemia sebi (CBS 633.66)</name>
    <dbReference type="NCBI Taxonomy" id="671144"/>
    <lineage>
        <taxon>Eukaryota</taxon>
        <taxon>Fungi</taxon>
        <taxon>Dikarya</taxon>
        <taxon>Basidiomycota</taxon>
        <taxon>Wallemiomycotina</taxon>
        <taxon>Wallemiomycetes</taxon>
        <taxon>Wallemiales</taxon>
        <taxon>Wallemiaceae</taxon>
        <taxon>Wallemia</taxon>
    </lineage>
</organism>
<dbReference type="GO" id="GO:0005739">
    <property type="term" value="C:mitochondrion"/>
    <property type="evidence" value="ECO:0007669"/>
    <property type="project" value="InterPro"/>
</dbReference>
<dbReference type="AlphaFoldDB" id="I4Y956"/>
<feature type="region of interest" description="Disordered" evidence="1">
    <location>
        <begin position="121"/>
        <end position="150"/>
    </location>
</feature>
<dbReference type="GeneID" id="18472144"/>
<keyword evidence="3" id="KW-1185">Reference proteome</keyword>
<dbReference type="eggNOG" id="ENOG502S52G">
    <property type="taxonomic scope" value="Eukaryota"/>
</dbReference>
<sequence>MINLVARRNLKNISKSLSVRTYATRPSSATTGDEVDPQLGGYPQFVPQKAIERSPFNKYWDQQGRANFGDTLHEDEDVLGIHAPDVHQYSYAESAKSILYTALAFAAFGYVASGLVPERNVAPRDYPRDGLKEELSGLEENKANEYTEAE</sequence>
<dbReference type="OMA" id="VYRYYPD"/>
<evidence type="ECO:0000313" key="2">
    <source>
        <dbReference type="EMBL" id="EIM20498.1"/>
    </source>
</evidence>
<dbReference type="HOGENOM" id="CLU_100674_0_0_1"/>
<gene>
    <name evidence="2" type="ORF">WALSEDRAFT_39936</name>
</gene>
<dbReference type="EMBL" id="JH668239">
    <property type="protein sequence ID" value="EIM20498.1"/>
    <property type="molecule type" value="Genomic_DNA"/>
</dbReference>
<name>I4Y956_WALMC</name>
<dbReference type="InterPro" id="IPR008699">
    <property type="entry name" value="NDUFB8"/>
</dbReference>
<dbReference type="InParanoid" id="I4Y956"/>